<dbReference type="InterPro" id="IPR050763">
    <property type="entry name" value="ABC_transporter_ATP-binding"/>
</dbReference>
<dbReference type="Gene3D" id="3.40.50.300">
    <property type="entry name" value="P-loop containing nucleotide triphosphate hydrolases"/>
    <property type="match status" value="1"/>
</dbReference>
<keyword evidence="4" id="KW-0547">Nucleotide-binding</keyword>
<evidence type="ECO:0000256" key="7">
    <source>
        <dbReference type="ARBA" id="ARBA00023136"/>
    </source>
</evidence>
<evidence type="ECO:0000256" key="2">
    <source>
        <dbReference type="ARBA" id="ARBA00022448"/>
    </source>
</evidence>
<dbReference type="SUPFAM" id="SSF52540">
    <property type="entry name" value="P-loop containing nucleoside triphosphate hydrolases"/>
    <property type="match status" value="1"/>
</dbReference>
<dbReference type="PROSITE" id="PS50893">
    <property type="entry name" value="ABC_TRANSPORTER_2"/>
    <property type="match status" value="1"/>
</dbReference>
<evidence type="ECO:0000256" key="3">
    <source>
        <dbReference type="ARBA" id="ARBA00022475"/>
    </source>
</evidence>
<comment type="caution">
    <text evidence="11">The sequence shown here is derived from an EMBL/GenBank/DDBJ whole genome shotgun (WGS) entry which is preliminary data.</text>
</comment>
<keyword evidence="7" id="KW-0472">Membrane</keyword>
<evidence type="ECO:0000256" key="9">
    <source>
        <dbReference type="ARBA" id="ARBA00049985"/>
    </source>
</evidence>
<dbReference type="EMBL" id="JAVREO010000028">
    <property type="protein sequence ID" value="MDT0270527.1"/>
    <property type="molecule type" value="Genomic_DNA"/>
</dbReference>
<keyword evidence="12" id="KW-1185">Reference proteome</keyword>
<dbReference type="SMART" id="SM00382">
    <property type="entry name" value="AAA"/>
    <property type="match status" value="1"/>
</dbReference>
<dbReference type="InterPro" id="IPR017871">
    <property type="entry name" value="ABC_transporter-like_CS"/>
</dbReference>
<evidence type="ECO:0000256" key="5">
    <source>
        <dbReference type="ARBA" id="ARBA00022840"/>
    </source>
</evidence>
<dbReference type="InterPro" id="IPR003439">
    <property type="entry name" value="ABC_transporter-like_ATP-bd"/>
</dbReference>
<evidence type="ECO:0000256" key="6">
    <source>
        <dbReference type="ARBA" id="ARBA00022967"/>
    </source>
</evidence>
<accession>A0ABU2K005</accession>
<evidence type="ECO:0000313" key="12">
    <source>
        <dbReference type="Proteomes" id="UP001183410"/>
    </source>
</evidence>
<feature type="domain" description="ABC transporter" evidence="10">
    <location>
        <begin position="9"/>
        <end position="243"/>
    </location>
</feature>
<evidence type="ECO:0000256" key="1">
    <source>
        <dbReference type="ARBA" id="ARBA00004413"/>
    </source>
</evidence>
<evidence type="ECO:0000256" key="4">
    <source>
        <dbReference type="ARBA" id="ARBA00022741"/>
    </source>
</evidence>
<name>A0ABU2K005_9ACTN</name>
<dbReference type="Pfam" id="PF00005">
    <property type="entry name" value="ABC_tran"/>
    <property type="match status" value="1"/>
</dbReference>
<dbReference type="InterPro" id="IPR027417">
    <property type="entry name" value="P-loop_NTPase"/>
</dbReference>
<evidence type="ECO:0000256" key="8">
    <source>
        <dbReference type="ARBA" id="ARBA00023251"/>
    </source>
</evidence>
<keyword evidence="3" id="KW-1003">Cell membrane</keyword>
<comment type="similarity">
    <text evidence="9">Belongs to the ABC transporter superfamily. Drug exporter-1 (DrugE1) (TC 3.A.1.105) family.</text>
</comment>
<keyword evidence="6" id="KW-1278">Translocase</keyword>
<organism evidence="11 12">
    <name type="scientific">Streptomyces chisholmiae</name>
    <dbReference type="NCBI Taxonomy" id="3075540"/>
    <lineage>
        <taxon>Bacteria</taxon>
        <taxon>Bacillati</taxon>
        <taxon>Actinomycetota</taxon>
        <taxon>Actinomycetes</taxon>
        <taxon>Kitasatosporales</taxon>
        <taxon>Streptomycetaceae</taxon>
        <taxon>Streptomyces</taxon>
    </lineage>
</organism>
<evidence type="ECO:0000313" key="11">
    <source>
        <dbReference type="EMBL" id="MDT0270527.1"/>
    </source>
</evidence>
<dbReference type="NCBIfam" id="TIGR01188">
    <property type="entry name" value="drrA"/>
    <property type="match status" value="1"/>
</dbReference>
<dbReference type="GO" id="GO:0005524">
    <property type="term" value="F:ATP binding"/>
    <property type="evidence" value="ECO:0007669"/>
    <property type="project" value="UniProtKB-KW"/>
</dbReference>
<keyword evidence="2" id="KW-0813">Transport</keyword>
<comment type="subcellular location">
    <subcellularLocation>
        <location evidence="1">Cell membrane</location>
        <topology evidence="1">Peripheral membrane protein</topology>
        <orientation evidence="1">Cytoplasmic side</orientation>
    </subcellularLocation>
</comment>
<proteinExistence type="inferred from homology"/>
<dbReference type="Proteomes" id="UP001183410">
    <property type="component" value="Unassembled WGS sequence"/>
</dbReference>
<keyword evidence="8" id="KW-0046">Antibiotic resistance</keyword>
<dbReference type="InterPro" id="IPR005894">
    <property type="entry name" value="DrrA"/>
</dbReference>
<protein>
    <submittedName>
        <fullName evidence="11">ATP-binding cassette domain-containing protein</fullName>
    </submittedName>
</protein>
<dbReference type="InterPro" id="IPR003593">
    <property type="entry name" value="AAA+_ATPase"/>
</dbReference>
<sequence>MAGPSAPAIRTEELTRVYGRGTKARTALDHVDLTVPAGTVFGLLGHNGAGKSTLIRLLSTLATPTSGRAWVGGHDLVARPAEVRATIGVTAQQTTLDQRLSGRENLLVFGRLHGLSRAAARRTAGDLLDRYDLAEAADRPVSAYSGGMRRRLDIASSLLLAPAVLFLDEPTTGLDPHSRAAIWQTVRELATAGTTVLLTTQYLEEADQLAERVAVLDSGRVIAEDTPRALKRRTGLRLTVTLASPAAHATACDLLRGLGVTGLPDPARRETGVTGSVPAGTVTLPSLLTALTDGGVDVADIGLHEPTLDEAYLALTGGPA</sequence>
<dbReference type="PROSITE" id="PS00211">
    <property type="entry name" value="ABC_TRANSPORTER_1"/>
    <property type="match status" value="1"/>
</dbReference>
<dbReference type="PANTHER" id="PTHR42711">
    <property type="entry name" value="ABC TRANSPORTER ATP-BINDING PROTEIN"/>
    <property type="match status" value="1"/>
</dbReference>
<gene>
    <name evidence="11" type="ORF">RM844_30070</name>
</gene>
<dbReference type="RefSeq" id="WP_311670592.1">
    <property type="nucleotide sequence ID" value="NZ_JAVREO010000028.1"/>
</dbReference>
<keyword evidence="5 11" id="KW-0067">ATP-binding</keyword>
<evidence type="ECO:0000259" key="10">
    <source>
        <dbReference type="PROSITE" id="PS50893"/>
    </source>
</evidence>
<reference evidence="12" key="1">
    <citation type="submission" date="2023-07" db="EMBL/GenBank/DDBJ databases">
        <title>30 novel species of actinomycetes from the DSMZ collection.</title>
        <authorList>
            <person name="Nouioui I."/>
        </authorList>
    </citation>
    <scope>NUCLEOTIDE SEQUENCE [LARGE SCALE GENOMIC DNA]</scope>
    <source>
        <strain evidence="12">DSM 44915</strain>
    </source>
</reference>
<dbReference type="PANTHER" id="PTHR42711:SF19">
    <property type="entry name" value="DOXORUBICIN RESISTANCE ATP-BINDING PROTEIN DRRA"/>
    <property type="match status" value="1"/>
</dbReference>